<dbReference type="SUPFAM" id="SSF81383">
    <property type="entry name" value="F-box domain"/>
    <property type="match status" value="1"/>
</dbReference>
<evidence type="ECO:0000313" key="3">
    <source>
        <dbReference type="EMBL" id="CAL4991752.1"/>
    </source>
</evidence>
<dbReference type="InterPro" id="IPR005174">
    <property type="entry name" value="KIB1-4_b-propeller"/>
</dbReference>
<proteinExistence type="predicted"/>
<feature type="region of interest" description="Disordered" evidence="1">
    <location>
        <begin position="119"/>
        <end position="142"/>
    </location>
</feature>
<dbReference type="AlphaFoldDB" id="A0ABC9B778"/>
<protein>
    <recommendedName>
        <fullName evidence="2">KIB1-4 beta-propeller domain-containing protein</fullName>
    </recommendedName>
</protein>
<dbReference type="PANTHER" id="PTHR33110">
    <property type="entry name" value="F-BOX/KELCH-REPEAT PROTEIN-RELATED"/>
    <property type="match status" value="1"/>
</dbReference>
<reference evidence="4" key="1">
    <citation type="submission" date="2024-06" db="EMBL/GenBank/DDBJ databases">
        <authorList>
            <person name="Ryan C."/>
        </authorList>
    </citation>
    <scope>NUCLEOTIDE SEQUENCE [LARGE SCALE GENOMIC DNA]</scope>
</reference>
<accession>A0ABC9B778</accession>
<evidence type="ECO:0000256" key="1">
    <source>
        <dbReference type="SAM" id="MobiDB-lite"/>
    </source>
</evidence>
<dbReference type="PANTHER" id="PTHR33110:SF103">
    <property type="entry name" value="F-BOX DOMAIN-CONTAINING PROTEIN"/>
    <property type="match status" value="1"/>
</dbReference>
<dbReference type="InterPro" id="IPR036047">
    <property type="entry name" value="F-box-like_dom_sf"/>
</dbReference>
<dbReference type="Pfam" id="PF03478">
    <property type="entry name" value="Beta-prop_KIB1-4"/>
    <property type="match status" value="1"/>
</dbReference>
<feature type="compositionally biased region" description="Acidic residues" evidence="1">
    <location>
        <begin position="126"/>
        <end position="142"/>
    </location>
</feature>
<organism evidence="3 4">
    <name type="scientific">Urochloa decumbens</name>
    <dbReference type="NCBI Taxonomy" id="240449"/>
    <lineage>
        <taxon>Eukaryota</taxon>
        <taxon>Viridiplantae</taxon>
        <taxon>Streptophyta</taxon>
        <taxon>Embryophyta</taxon>
        <taxon>Tracheophyta</taxon>
        <taxon>Spermatophyta</taxon>
        <taxon>Magnoliopsida</taxon>
        <taxon>Liliopsida</taxon>
        <taxon>Poales</taxon>
        <taxon>Poaceae</taxon>
        <taxon>PACMAD clade</taxon>
        <taxon>Panicoideae</taxon>
        <taxon>Panicodae</taxon>
        <taxon>Paniceae</taxon>
        <taxon>Melinidinae</taxon>
        <taxon>Urochloa</taxon>
    </lineage>
</organism>
<evidence type="ECO:0000259" key="2">
    <source>
        <dbReference type="Pfam" id="PF03478"/>
    </source>
</evidence>
<evidence type="ECO:0000313" key="4">
    <source>
        <dbReference type="Proteomes" id="UP001497457"/>
    </source>
</evidence>
<sequence length="392" mass="43660">MSRKGSAQPIEGPPRPWSDIPLDFVGLILGCLPAHLDRVRFAAVCPQWRYAARQVLKPPPLPLLALKDGTFHSVPRGERLRFAGCDAGFTTACGKWLVYCRPGCLLLVDPFSGATMTLPAPPRIDDNDESSDDDNDSNDGDEVALMDAQDSKHSIVIKLIVCSPDLIAALFNVTQSYQIGVCRPGASSWSVARDMLLWITYDMAFYQGKLYAVNIAEDLLAIDITVDDSTGDPHVAQIGQVINGKLKLNFKVDLEFWMRVYLVESCGSLLMVRRRIFRRHLDDEGQIQTFAEQCEPELAVFEAHFGQSRWAKVKTLGDDLALFLGACSGAICMPQCDPDKRVWFLDDYNMFPSSRNFIFGTDDTVLRKFSCPLPAISWRGHIGPAVWLFPPN</sequence>
<keyword evidence="4" id="KW-1185">Reference proteome</keyword>
<dbReference type="Proteomes" id="UP001497457">
    <property type="component" value="Chromosome 24b"/>
</dbReference>
<reference evidence="3 4" key="2">
    <citation type="submission" date="2024-10" db="EMBL/GenBank/DDBJ databases">
        <authorList>
            <person name="Ryan C."/>
        </authorList>
    </citation>
    <scope>NUCLEOTIDE SEQUENCE [LARGE SCALE GENOMIC DNA]</scope>
</reference>
<gene>
    <name evidence="3" type="ORF">URODEC1_LOCUS60791</name>
</gene>
<feature type="domain" description="KIB1-4 beta-propeller" evidence="2">
    <location>
        <begin position="86"/>
        <end position="346"/>
    </location>
</feature>
<name>A0ABC9B778_9POAL</name>
<dbReference type="CDD" id="cd09917">
    <property type="entry name" value="F-box_SF"/>
    <property type="match status" value="1"/>
</dbReference>
<dbReference type="EMBL" id="OZ075134">
    <property type="protein sequence ID" value="CAL4991752.1"/>
    <property type="molecule type" value="Genomic_DNA"/>
</dbReference>